<evidence type="ECO:0000313" key="2">
    <source>
        <dbReference type="Proteomes" id="UP001622612"/>
    </source>
</evidence>
<evidence type="ECO:0000313" key="1">
    <source>
        <dbReference type="EMBL" id="WYM97576.1"/>
    </source>
</evidence>
<dbReference type="RefSeq" id="WP_405312107.1">
    <property type="nucleotide sequence ID" value="NZ_CP088155.1"/>
</dbReference>
<evidence type="ECO:0008006" key="3">
    <source>
        <dbReference type="Google" id="ProtNLM"/>
    </source>
</evidence>
<protein>
    <recommendedName>
        <fullName evidence="3">DUF3196 domain-containing protein</fullName>
    </recommendedName>
</protein>
<accession>A0ABZ2TSP5</accession>
<name>A0ABZ2TSP5_9BACT</name>
<gene>
    <name evidence="1" type="ORF">LQ356_01595</name>
</gene>
<keyword evidence="2" id="KW-1185">Reference proteome</keyword>
<dbReference type="Proteomes" id="UP001622612">
    <property type="component" value="Chromosome"/>
</dbReference>
<organism evidence="1 2">
    <name type="scientific">Metamycoplasma faucium</name>
    <dbReference type="NCBI Taxonomy" id="56142"/>
    <lineage>
        <taxon>Bacteria</taxon>
        <taxon>Bacillati</taxon>
        <taxon>Mycoplasmatota</taxon>
        <taxon>Mycoplasmoidales</taxon>
        <taxon>Metamycoplasmataceae</taxon>
        <taxon>Metamycoplasma</taxon>
    </lineage>
</organism>
<dbReference type="EMBL" id="CP088155">
    <property type="protein sequence ID" value="WYM97576.1"/>
    <property type="molecule type" value="Genomic_DNA"/>
</dbReference>
<sequence>MNNIDNNFETKIDEINSYITEDPLKATYLIDEALLQYQYSKEYQEILNSLRNKALFQIKKNNLIAKTNLSTLELINFLKNKKMDHLFMVCYNALLNKEKDEIKQFASEFQYFFNTKSFEEASFQTLIYDFLVQKEIDYDYLYNNKNINPLKLGSLLQNDNILKIQKDILNKYEKDVAIYKIASQVFAAYLFLKWDDILYKNTENEWNTINNVTNVFLGKEDAKNLKSKDEIDLYNVFSK</sequence>
<reference evidence="1" key="1">
    <citation type="submission" date="2021-11" db="EMBL/GenBank/DDBJ databases">
        <title>The first genome sequence of unculturable Mycoplasma faucium obtained by de novo assembly of metagenomic reads.</title>
        <authorList>
            <person name="Sabat A.J."/>
            <person name="Bathoorn E."/>
            <person name="Akkerboom V."/>
            <person name="Friedrich A.W."/>
        </authorList>
    </citation>
    <scope>NUCLEOTIDE SEQUENCE [LARGE SCALE GENOMIC DNA]</scope>
    <source>
        <strain evidence="1">UMCG-MFM1</strain>
    </source>
</reference>
<proteinExistence type="predicted"/>
<dbReference type="SUPFAM" id="SSF116965">
    <property type="entry name" value="Hypothetical protein MPN330"/>
    <property type="match status" value="1"/>
</dbReference>